<feature type="compositionally biased region" description="Basic and acidic residues" evidence="2">
    <location>
        <begin position="1469"/>
        <end position="1491"/>
    </location>
</feature>
<dbReference type="PANTHER" id="PTHR15690:SF0">
    <property type="entry name" value="NUCLEAR RECEPTOR COACTIVATOR 6"/>
    <property type="match status" value="1"/>
</dbReference>
<accession>A0A182J7W5</accession>
<feature type="compositionally biased region" description="Low complexity" evidence="2">
    <location>
        <begin position="980"/>
        <end position="999"/>
    </location>
</feature>
<feature type="compositionally biased region" description="Low complexity" evidence="2">
    <location>
        <begin position="916"/>
        <end position="927"/>
    </location>
</feature>
<feature type="compositionally biased region" description="Acidic residues" evidence="2">
    <location>
        <begin position="534"/>
        <end position="548"/>
    </location>
</feature>
<dbReference type="STRING" id="41427.A0A182J7W5"/>
<feature type="region of interest" description="Disordered" evidence="2">
    <location>
        <begin position="574"/>
        <end position="610"/>
    </location>
</feature>
<feature type="compositionally biased region" description="Polar residues" evidence="2">
    <location>
        <begin position="1647"/>
        <end position="1662"/>
    </location>
</feature>
<dbReference type="InterPro" id="IPR026638">
    <property type="entry name" value="NCOA6"/>
</dbReference>
<dbReference type="GO" id="GO:0005667">
    <property type="term" value="C:transcription regulator complex"/>
    <property type="evidence" value="ECO:0007669"/>
    <property type="project" value="TreeGrafter"/>
</dbReference>
<dbReference type="EnsemblMetazoa" id="AATE013050-RA">
    <property type="protein sequence ID" value="AATE013050-PA.1"/>
    <property type="gene ID" value="AATE013050"/>
</dbReference>
<feature type="compositionally biased region" description="Low complexity" evidence="2">
    <location>
        <begin position="1550"/>
        <end position="1563"/>
    </location>
</feature>
<proteinExistence type="predicted"/>
<reference evidence="3" key="1">
    <citation type="submission" date="2022-08" db="UniProtKB">
        <authorList>
            <consortium name="EnsemblMetazoa"/>
        </authorList>
    </citation>
    <scope>IDENTIFICATION</scope>
    <source>
        <strain evidence="3">EBRO</strain>
    </source>
</reference>
<feature type="region of interest" description="Disordered" evidence="2">
    <location>
        <begin position="968"/>
        <end position="1038"/>
    </location>
</feature>
<dbReference type="PANTHER" id="PTHR15690">
    <property type="entry name" value="NUCLEAR RECEPTOR COACTIVATOR 6"/>
    <property type="match status" value="1"/>
</dbReference>
<feature type="region of interest" description="Disordered" evidence="2">
    <location>
        <begin position="1723"/>
        <end position="1779"/>
    </location>
</feature>
<feature type="compositionally biased region" description="Polar residues" evidence="2">
    <location>
        <begin position="277"/>
        <end position="298"/>
    </location>
</feature>
<dbReference type="GO" id="GO:0045944">
    <property type="term" value="P:positive regulation of transcription by RNA polymerase II"/>
    <property type="evidence" value="ECO:0007669"/>
    <property type="project" value="TreeGrafter"/>
</dbReference>
<dbReference type="VEuPathDB" id="VectorBase:AATE013050"/>
<feature type="compositionally biased region" description="Basic and acidic residues" evidence="2">
    <location>
        <begin position="683"/>
        <end position="692"/>
    </location>
</feature>
<keyword evidence="1" id="KW-0175">Coiled coil</keyword>
<feature type="region of interest" description="Disordered" evidence="2">
    <location>
        <begin position="277"/>
        <end position="331"/>
    </location>
</feature>
<feature type="region of interest" description="Disordered" evidence="2">
    <location>
        <begin position="1454"/>
        <end position="1695"/>
    </location>
</feature>
<feature type="compositionally biased region" description="Pro residues" evidence="2">
    <location>
        <begin position="96"/>
        <end position="105"/>
    </location>
</feature>
<organism evidence="3">
    <name type="scientific">Anopheles atroparvus</name>
    <name type="common">European mosquito</name>
    <dbReference type="NCBI Taxonomy" id="41427"/>
    <lineage>
        <taxon>Eukaryota</taxon>
        <taxon>Metazoa</taxon>
        <taxon>Ecdysozoa</taxon>
        <taxon>Arthropoda</taxon>
        <taxon>Hexapoda</taxon>
        <taxon>Insecta</taxon>
        <taxon>Pterygota</taxon>
        <taxon>Neoptera</taxon>
        <taxon>Endopterygota</taxon>
        <taxon>Diptera</taxon>
        <taxon>Nematocera</taxon>
        <taxon>Culicoidea</taxon>
        <taxon>Culicidae</taxon>
        <taxon>Anophelinae</taxon>
        <taxon>Anopheles</taxon>
    </lineage>
</organism>
<feature type="compositionally biased region" description="Polar residues" evidence="2">
    <location>
        <begin position="1579"/>
        <end position="1615"/>
    </location>
</feature>
<feature type="compositionally biased region" description="Low complexity" evidence="2">
    <location>
        <begin position="643"/>
        <end position="652"/>
    </location>
</feature>
<feature type="region of interest" description="Disordered" evidence="2">
    <location>
        <begin position="1268"/>
        <end position="1313"/>
    </location>
</feature>
<evidence type="ECO:0000256" key="2">
    <source>
        <dbReference type="SAM" id="MobiDB-lite"/>
    </source>
</evidence>
<feature type="region of interest" description="Disordered" evidence="2">
    <location>
        <begin position="370"/>
        <end position="404"/>
    </location>
</feature>
<feature type="region of interest" description="Disordered" evidence="2">
    <location>
        <begin position="532"/>
        <end position="557"/>
    </location>
</feature>
<feature type="coiled-coil region" evidence="1">
    <location>
        <begin position="134"/>
        <end position="161"/>
    </location>
</feature>
<feature type="compositionally biased region" description="Low complexity" evidence="2">
    <location>
        <begin position="1723"/>
        <end position="1743"/>
    </location>
</feature>
<evidence type="ECO:0000313" key="3">
    <source>
        <dbReference type="EnsemblMetazoa" id="AATE013050-PA.1"/>
    </source>
</evidence>
<feature type="compositionally biased region" description="Polar residues" evidence="2">
    <location>
        <begin position="588"/>
        <end position="598"/>
    </location>
</feature>
<feature type="region of interest" description="Disordered" evidence="2">
    <location>
        <begin position="454"/>
        <end position="482"/>
    </location>
</feature>
<feature type="compositionally biased region" description="Basic and acidic residues" evidence="2">
    <location>
        <begin position="1002"/>
        <end position="1012"/>
    </location>
</feature>
<feature type="compositionally biased region" description="Basic and acidic residues" evidence="2">
    <location>
        <begin position="1028"/>
        <end position="1038"/>
    </location>
</feature>
<feature type="compositionally biased region" description="Basic and acidic residues" evidence="2">
    <location>
        <begin position="662"/>
        <end position="675"/>
    </location>
</feature>
<feature type="region of interest" description="Disordered" evidence="2">
    <location>
        <begin position="797"/>
        <end position="927"/>
    </location>
</feature>
<feature type="region of interest" description="Disordered" evidence="2">
    <location>
        <begin position="90"/>
        <end position="109"/>
    </location>
</feature>
<evidence type="ECO:0000256" key="1">
    <source>
        <dbReference type="SAM" id="Coils"/>
    </source>
</evidence>
<sequence>MDVGVSGASSVATGVFKSPNTICPMDGKVPAHVPNVVDACEYPFESMTQARVIQRRENTLGLTGATVAPTAAGAATTVATKSSNGNFLAPAASSAVPPPPPPPYPSAGGAVAGAGNNVAMSSPLLVNLLQNETNQQQQTTLSALQQQQQQQQQQLLQLQQQQLMRGGGGAQPILKQELLIPGSANVGPASVKSGGTVGSGIIPTVVMGGGTMPPGVALGAVQNNVGDNDASVLGNSLKSGGGSGPVAGHSGVAGSVNRQHPLHHPVIGGASALATVSMVSSGQPHQQQQTLVNSNSSPLRGAPMAAQQQQQQQQLPFRQPNPLGVQPQQANHTNTVGFNQRWPTLPMDSATKSSFQEFARYQMQYNLSQQQLNKPPVTSTTTSATLGLDASSSAGETTPSTSAVGDSLELGNCLVDLPDLAKNDLDSLLPSDLDSAFLDTKLDDLDDLDLMDQQHQHHSPLGSVPLHSSSSDHLATLPGTLLGGGTSDGSMVALDEQGMVSGASGAPGPQGMAPTAEARRAWKAQVLINPLTGELEETPVEEGAEESEDAAKATRSAKWSSSLRVNDFPPETANLLYSDEDTTGSAGGLSSSRFTSDLSDTDRPSPAGLLGTDGMSSLVAIAGSSGSSSSALVVGTGAAVATTSAVGGAQASQGKTGKIKKERPMKPTKAKEKLKLSSSSSSWKEKPREKTKATLSKPVKQKAKVVSTSVLSVGGASSDAASKNCTEIKLRLKLEKSAPITLTVPARVAGAGSAGIAAAGSSPSTIGPVIGGDFCPKTPPTFDGTAGGASASTALTTAVSAQAKDRKKSQSGGEEDSSDGGGGVKRSSATGKRNSVDLNMTPLIAGGSPPSLGGTAVAPPSATFHNHVPKPNDPPSADGLPSQKRPAEAMASPETHTITGHSPNGIVCPEKKRRLSTGGSSVSVPAASGMQLPTTSVAEGAGVAASMTTAVTAGEELDHQHGSVTAALSAESVGEATGGSSAPAVTPSSTSTSDTSSSTMEIVDRHRDQEHHSKNRPPEQLLADVVDVGERREDEEERVKLIDVDDEMGPRATEQQDNRGAGQARANVARTADSATGNATGVGGETGTGTGTTMASEAAGVGVGVTVSAAAAAAAIGVNHHLLGHSSHLEKPKEQIGTPPLLDASMEDYHDIEAALAKMEGLNEIAAAVGCDVDAKLNGDHAILMKPKLLDYNHETLSNLDRTNLSKILDNMEVEEELKQLQRIDNGIADGSSVLDDGANAAARKKPADPVKPNTLHAEDCLTTTVNAAPKQQQQQQQPSATRKRSVEKRDDGGAGGKSRSQPSVRMAQLRKSVESDSAVLVVQDGGNNNHSDEERKKLLVVTGAAAVAAESKPGALLLPVDECCKNSKDSTSVKSECDSTVMVMQIDSKQVLVKSDPEEAIVSSVRKSLRKSSDEHHAAAALTVAAMTTTTERAKATGSTVACDVSIVKLEGSPAKVSGAPGGSVGEAKVEPKSPESAEPLIELKPRHEQPPLYSYSSEKARERRTAAAASDGSLPGHGPAVSAGGKSRRNSSVTSAEGSRSGDESTATRHSSSSSVPSGTTPAKKSSRSSSVGSDSAYTNRTLKTNDLSTPAVSTARSVEQQNSSKEVLTQLSIEIPSHSDSGEHRIRTRASSKLESPLEVLARQSPSTAGNDGQQQPQCLPSAVATAAGGSGGTGGVGGSAQQPPKGAVSAGAAVAGSGKQSVSTIAASSSGGGAVASTVAATASSDRQSPKSGTASTKTTGGGNKRKRQGSESSNQSGVSDDIPTRAKKSRKAASSVVSENNPVAAAATGTPKAQCYYILLYPTCYRFFYYYYHYYFYSSLYYYFYDHYYQQNQQPQQQQHYDYNFFIFVQIHSSIFGRQTQRNDRSVR</sequence>
<feature type="compositionally biased region" description="Polar residues" evidence="2">
    <location>
        <begin position="827"/>
        <end position="838"/>
    </location>
</feature>
<feature type="region of interest" description="Disordered" evidence="2">
    <location>
        <begin position="643"/>
        <end position="698"/>
    </location>
</feature>
<protein>
    <submittedName>
        <fullName evidence="3">Uncharacterized protein</fullName>
    </submittedName>
</protein>
<dbReference type="GO" id="GO:0003713">
    <property type="term" value="F:transcription coactivator activity"/>
    <property type="evidence" value="ECO:0007669"/>
    <property type="project" value="InterPro"/>
</dbReference>
<name>A0A182J7W5_ANOAO</name>
<feature type="compositionally biased region" description="Gly residues" evidence="2">
    <location>
        <begin position="1672"/>
        <end position="1682"/>
    </location>
</feature>
<dbReference type="GO" id="GO:0035097">
    <property type="term" value="C:histone methyltransferase complex"/>
    <property type="evidence" value="ECO:0007669"/>
    <property type="project" value="TreeGrafter"/>
</dbReference>